<evidence type="ECO:0000256" key="5">
    <source>
        <dbReference type="ARBA" id="ARBA00022741"/>
    </source>
</evidence>
<dbReference type="GO" id="GO:0072686">
    <property type="term" value="C:mitotic spindle"/>
    <property type="evidence" value="ECO:0007669"/>
    <property type="project" value="TreeGrafter"/>
</dbReference>
<feature type="compositionally biased region" description="Low complexity" evidence="12">
    <location>
        <begin position="1142"/>
        <end position="1151"/>
    </location>
</feature>
<dbReference type="OrthoDB" id="2403182at2759"/>
<feature type="compositionally biased region" description="Basic residues" evidence="12">
    <location>
        <begin position="1874"/>
        <end position="1890"/>
    </location>
</feature>
<feature type="region of interest" description="Disordered" evidence="12">
    <location>
        <begin position="212"/>
        <end position="264"/>
    </location>
</feature>
<dbReference type="InterPro" id="IPR027417">
    <property type="entry name" value="P-loop_NTPase"/>
</dbReference>
<comment type="subcellular location">
    <subcellularLocation>
        <location evidence="1">Cytoplasm</location>
        <location evidence="1">Cytoskeleton</location>
        <location evidence="1">Spindle</location>
    </subcellularLocation>
</comment>
<evidence type="ECO:0000256" key="4">
    <source>
        <dbReference type="ARBA" id="ARBA00022701"/>
    </source>
</evidence>
<comment type="similarity">
    <text evidence="10">Belongs to the TRAFAC class myosin-kinesin ATPase superfamily. Kinesin family.</text>
</comment>
<evidence type="ECO:0000256" key="6">
    <source>
        <dbReference type="ARBA" id="ARBA00022840"/>
    </source>
</evidence>
<dbReference type="GO" id="GO:0008574">
    <property type="term" value="F:plus-end-directed microtubule motor activity"/>
    <property type="evidence" value="ECO:0007669"/>
    <property type="project" value="TreeGrafter"/>
</dbReference>
<evidence type="ECO:0000256" key="7">
    <source>
        <dbReference type="ARBA" id="ARBA00023054"/>
    </source>
</evidence>
<dbReference type="InterPro" id="IPR001752">
    <property type="entry name" value="Kinesin_motor_dom"/>
</dbReference>
<dbReference type="GeneID" id="119740021"/>
<organism evidence="14 15">
    <name type="scientific">Patiria miniata</name>
    <name type="common">Bat star</name>
    <name type="synonym">Asterina miniata</name>
    <dbReference type="NCBI Taxonomy" id="46514"/>
    <lineage>
        <taxon>Eukaryota</taxon>
        <taxon>Metazoa</taxon>
        <taxon>Echinodermata</taxon>
        <taxon>Eleutherozoa</taxon>
        <taxon>Asterozoa</taxon>
        <taxon>Asteroidea</taxon>
        <taxon>Valvatacea</taxon>
        <taxon>Valvatida</taxon>
        <taxon>Asterinidae</taxon>
        <taxon>Patiria</taxon>
    </lineage>
</organism>
<dbReference type="Gene3D" id="1.20.5.1700">
    <property type="match status" value="1"/>
</dbReference>
<evidence type="ECO:0000256" key="2">
    <source>
        <dbReference type="ARBA" id="ARBA00022490"/>
    </source>
</evidence>
<dbReference type="EnsemblMetazoa" id="XM_038215210.1">
    <property type="protein sequence ID" value="XP_038071138.1"/>
    <property type="gene ID" value="LOC119740021"/>
</dbReference>
<dbReference type="InterPro" id="IPR047149">
    <property type="entry name" value="KIF11-like"/>
</dbReference>
<dbReference type="GO" id="GO:0005634">
    <property type="term" value="C:nucleus"/>
    <property type="evidence" value="ECO:0007669"/>
    <property type="project" value="TreeGrafter"/>
</dbReference>
<evidence type="ECO:0000256" key="1">
    <source>
        <dbReference type="ARBA" id="ARBA00004186"/>
    </source>
</evidence>
<keyword evidence="4" id="KW-0493">Microtubule</keyword>
<feature type="region of interest" description="Disordered" evidence="12">
    <location>
        <begin position="1122"/>
        <end position="1157"/>
    </location>
</feature>
<dbReference type="PANTHER" id="PTHR47970">
    <property type="entry name" value="KINESIN-LIKE PROTEIN KIF11"/>
    <property type="match status" value="1"/>
</dbReference>
<keyword evidence="2" id="KW-0963">Cytoplasm</keyword>
<keyword evidence="5 10" id="KW-0547">Nucleotide-binding</keyword>
<evidence type="ECO:0000256" key="10">
    <source>
        <dbReference type="PROSITE-ProRule" id="PRU00283"/>
    </source>
</evidence>
<reference evidence="14" key="1">
    <citation type="submission" date="2022-11" db="UniProtKB">
        <authorList>
            <consortium name="EnsemblMetazoa"/>
        </authorList>
    </citation>
    <scope>IDENTIFICATION</scope>
</reference>
<feature type="binding site" evidence="10">
    <location>
        <begin position="149"/>
        <end position="156"/>
    </location>
    <ligand>
        <name>ATP</name>
        <dbReference type="ChEBI" id="CHEBI:30616"/>
    </ligand>
</feature>
<sequence>MADITCTSFDDLYDPENDEVDETRPDIRKNLLEDFAAPTAKLTRESVAHSREHMQVHLRIRPFTNREKEQGESQDCMEISQPTSLLMRAPKDSFTFKSSQRGFSNMTHKFTFSRIFGEDTSQKEFFDETMLGTVKDFIDGQNCLVFTYGVTNAGKTYTIQGVPQDGGILPRSLDVIFNSLEGRLFPSLQLKPRFFCDVAKLDERQRKKEEYIKDSVLSMAEGNSNKQEGTQDSSGMDEADDSRASSYTTATEDSQSEISVSSITDDASMPNVLDDINSRIPDDTSVDVEAQGPLKFSVWVSFAEVYNEYIYDLLEAIPKAKKVRRQPLKFSEDKNGQIYIKGLKEISVQSADEAYKILKIGQQNLSMAATKLNHCSSRSHCIFSIKILRVVDVENPHVARVSQLSFCDLAGSERYTRTQNTGDRLKEAGNINTSLLTLGKCIHTLRYNQNHPKSNPKIIPFRESKLTRLFQSFFMGKGKASMVVNVNQCASGFDETLQVLKFSAIAKQVTTVTSKLDNKWKVPAAGGPKLASSRALSLALRQSLSRNRASVAWATPGPQLDSNLDLTTVDESFEEDEDDEEDDEEEEDGERTPRESMVNEESRAALINLVEMLKTQLIEEKKRMMMLEVQIREEVCQEMAQQLVQIEGDYKDQLEKERLTTEEMFEKRLEMYEKSVKTTRKRPRPDDEEEYVSSLLLHAEQTKVQNQEKINEGLRQDIETLKEALEESHEKMSSQDETLTELQRLTEESKQALREAEAKLCAKDEKLDALLHKIQELEDIHKDSRQKLEQETSDKEKVAAEYERSLALKSHAIEELEDTNEELEDANRRLQQQLGLTEKLQTQLSQSESTLKDTYQVIQTLEQDIDKLKRQLEDSENELSESKVHPVDCPDKLHAEKLQKKVTALEKEIQEQVASKEETLDKWREEKDNLVNALEQMEHRMTSLLETQKNNEAVLAEKDQQNEHLETQLSQSESNLKDSNLIIEALEQDNDKLRSQLEDSHKQNEAALADQNEVSDLKAQLSESESTLKDSNQVIKTLEQDIEKLRSQLEDSQNELIESKNHRVDCPDKLQAKKLQEKVTALEKEIKMQVASKAETLSNWHEEKDSLVNTLEQMEHRMTSLLETQKKSESASSEKDERIQHLETQLSQSESSLKDSNQVIRTLGQNVDKLRSQLEESQKQNEAAFDEKVKRIEDLETQLSQSKSSLKDSNQFIKTLEQDIEKLIGRLEDSQKQNEEVLTDKDERIKDLETQLSQSKSSLKDSNQVIKRHEQDIDKLRNQLEDSQRQKETAFTDRNGRIEHLETQLSESESTLRDSNQLIKTLEQDIDKLRSRLEDSQRQNEAALADKNEVLKDIKMQLCDSKSNLKDSNQVIKTLEQDIDKLRSQLENSQKQNEAALAEKDERIKDLEMQLSQSKSTLKDSNQVIKTLEQDIDKLRSQLEDSQEQLSESKRHPADCPDKLQAEKLQKKVTTLEKEIKELVDSKEETLARWREEHDSLVMALDTRVTSLFETQTENEAALSEKDESIQHLKTQLSQSESTLRDTNQAIKILEQDIDKLRSQLEDSQKQNKAALADKDEHVEDLEARLSQSESTLKDSNQVIKTLEQDIDKLRSQLENSQKQLIESKNHPVDCPDKLQAEKLQKKVTALEKEVMKQVASKEETLNKWREDRDSLVKALEQRMTSLLETQEKNEAALAEKDAHIEQLKTKMIENISDSQSVTDDESYIEDTSSTKTKGRSRKGRGQTSNVQGELQREVQQLREQMEKERNAKEKVVAESKRNLVLKSHAIQELEDANRHLQQQLGLIEVTVDVKRLSRSSSESSTTTRQSAPSSSPQPDPDSPDLFIVDVKDQESFHQPGRRRTRVELDLTPLQKKQPARKTRANTRKARKRKSTELLEEIDMDAYQKRSRPEEQSAARPVRSTRKRNTRANRGETDLDQDENTLAAETPSASNRGKRAALSRIGDLLQNTQFAKSAASKSKLSSRSQTSAKKLVESAAAHMTSPTKSPEVQEVAYYPPPTTEKKRKRRLLKTDISVPFESSPFEVLNAGESKSDNSHSIVTRKLRSRNTRV</sequence>
<name>A0A914B4Y8_PATMI</name>
<keyword evidence="3" id="KW-0597">Phosphoprotein</keyword>
<feature type="compositionally biased region" description="Basic residues" evidence="12">
    <location>
        <begin position="2058"/>
        <end position="2069"/>
    </location>
</feature>
<feature type="compositionally biased region" description="Polar residues" evidence="12">
    <location>
        <begin position="221"/>
        <end position="234"/>
    </location>
</feature>
<keyword evidence="8 10" id="KW-0505">Motor protein</keyword>
<keyword evidence="15" id="KW-1185">Reference proteome</keyword>
<evidence type="ECO:0000259" key="13">
    <source>
        <dbReference type="PROSITE" id="PS50067"/>
    </source>
</evidence>
<dbReference type="PANTHER" id="PTHR47970:SF29">
    <property type="entry name" value="KINESIN FAMILY MEMBER 20B"/>
    <property type="match status" value="1"/>
</dbReference>
<feature type="coiled-coil region" evidence="11">
    <location>
        <begin position="1526"/>
        <end position="1657"/>
    </location>
</feature>
<feature type="region of interest" description="Disordered" evidence="12">
    <location>
        <begin position="2044"/>
        <end position="2069"/>
    </location>
</feature>
<protein>
    <recommendedName>
        <fullName evidence="13">Kinesin motor domain-containing protein</fullName>
    </recommendedName>
</protein>
<dbReference type="RefSeq" id="XP_038071138.1">
    <property type="nucleotide sequence ID" value="XM_038215210.1"/>
</dbReference>
<dbReference type="GO" id="GO:0051231">
    <property type="term" value="P:spindle elongation"/>
    <property type="evidence" value="ECO:0007669"/>
    <property type="project" value="TreeGrafter"/>
</dbReference>
<dbReference type="PROSITE" id="PS00411">
    <property type="entry name" value="KINESIN_MOTOR_1"/>
    <property type="match status" value="1"/>
</dbReference>
<feature type="compositionally biased region" description="Low complexity" evidence="12">
    <location>
        <begin position="1815"/>
        <end position="1831"/>
    </location>
</feature>
<evidence type="ECO:0000256" key="9">
    <source>
        <dbReference type="ARBA" id="ARBA00023212"/>
    </source>
</evidence>
<feature type="compositionally biased region" description="Basic and acidic residues" evidence="12">
    <location>
        <begin position="1902"/>
        <end position="1913"/>
    </location>
</feature>
<dbReference type="SMART" id="SM00129">
    <property type="entry name" value="KISc"/>
    <property type="match status" value="1"/>
</dbReference>
<dbReference type="PROSITE" id="PS50067">
    <property type="entry name" value="KINESIN_MOTOR_2"/>
    <property type="match status" value="1"/>
</dbReference>
<dbReference type="GO" id="GO:0090307">
    <property type="term" value="P:mitotic spindle assembly"/>
    <property type="evidence" value="ECO:0007669"/>
    <property type="project" value="TreeGrafter"/>
</dbReference>
<feature type="compositionally biased region" description="Acidic residues" evidence="12">
    <location>
        <begin position="571"/>
        <end position="589"/>
    </location>
</feature>
<dbReference type="Gene3D" id="3.40.850.10">
    <property type="entry name" value="Kinesin motor domain"/>
    <property type="match status" value="2"/>
</dbReference>
<proteinExistence type="inferred from homology"/>
<dbReference type="InterPro" id="IPR036961">
    <property type="entry name" value="Kinesin_motor_dom_sf"/>
</dbReference>
<dbReference type="Pfam" id="PF00225">
    <property type="entry name" value="Kinesin"/>
    <property type="match status" value="1"/>
</dbReference>
<keyword evidence="6 10" id="KW-0067">ATP-binding</keyword>
<feature type="compositionally biased region" description="Basic and acidic residues" evidence="12">
    <location>
        <begin position="1122"/>
        <end position="1141"/>
    </location>
</feature>
<feature type="domain" description="Kinesin motor" evidence="13">
    <location>
        <begin position="53"/>
        <end position="509"/>
    </location>
</feature>
<feature type="region of interest" description="Disordered" evidence="12">
    <location>
        <begin position="1812"/>
        <end position="1955"/>
    </location>
</feature>
<feature type="region of interest" description="Disordered" evidence="12">
    <location>
        <begin position="1715"/>
        <end position="1751"/>
    </location>
</feature>
<dbReference type="InterPro" id="IPR019821">
    <property type="entry name" value="Kinesin_motor_CS"/>
</dbReference>
<dbReference type="GO" id="GO:0007018">
    <property type="term" value="P:microtubule-based movement"/>
    <property type="evidence" value="ECO:0007669"/>
    <property type="project" value="InterPro"/>
</dbReference>
<dbReference type="Gene3D" id="1.10.287.1490">
    <property type="match status" value="2"/>
</dbReference>
<evidence type="ECO:0000313" key="14">
    <source>
        <dbReference type="EnsemblMetazoa" id="XP_038071138.1"/>
    </source>
</evidence>
<evidence type="ECO:0000256" key="8">
    <source>
        <dbReference type="ARBA" id="ARBA00023175"/>
    </source>
</evidence>
<evidence type="ECO:0000313" key="15">
    <source>
        <dbReference type="Proteomes" id="UP000887568"/>
    </source>
</evidence>
<evidence type="ECO:0000256" key="11">
    <source>
        <dbReference type="SAM" id="Coils"/>
    </source>
</evidence>
<dbReference type="EnsemblMetazoa" id="XM_038215209.1">
    <property type="protein sequence ID" value="XP_038071137.1"/>
    <property type="gene ID" value="LOC119740021"/>
</dbReference>
<accession>A0A914B4Y8</accession>
<dbReference type="PRINTS" id="PR00380">
    <property type="entry name" value="KINESINHEAVY"/>
</dbReference>
<feature type="region of interest" description="Disordered" evidence="12">
    <location>
        <begin position="571"/>
        <end position="600"/>
    </location>
</feature>
<feature type="region of interest" description="Disordered" evidence="12">
    <location>
        <begin position="1276"/>
        <end position="1297"/>
    </location>
</feature>
<dbReference type="OMA" id="WSLKATY"/>
<keyword evidence="9" id="KW-0206">Cytoskeleton</keyword>
<evidence type="ECO:0000256" key="12">
    <source>
        <dbReference type="SAM" id="MobiDB-lite"/>
    </source>
</evidence>
<keyword evidence="7 11" id="KW-0175">Coiled coil</keyword>
<dbReference type="RefSeq" id="XP_038071137.1">
    <property type="nucleotide sequence ID" value="XM_038215209.1"/>
</dbReference>
<dbReference type="SUPFAM" id="SSF52540">
    <property type="entry name" value="P-loop containing nucleoside triphosphate hydrolases"/>
    <property type="match status" value="1"/>
</dbReference>
<evidence type="ECO:0000256" key="3">
    <source>
        <dbReference type="ARBA" id="ARBA00022553"/>
    </source>
</evidence>
<dbReference type="Proteomes" id="UP000887568">
    <property type="component" value="Unplaced"/>
</dbReference>
<dbReference type="GO" id="GO:0005524">
    <property type="term" value="F:ATP binding"/>
    <property type="evidence" value="ECO:0007669"/>
    <property type="project" value="UniProtKB-UniRule"/>
</dbReference>
<feature type="compositionally biased region" description="Polar residues" evidence="12">
    <location>
        <begin position="244"/>
        <end position="264"/>
    </location>
</feature>
<dbReference type="GO" id="GO:0008017">
    <property type="term" value="F:microtubule binding"/>
    <property type="evidence" value="ECO:0007669"/>
    <property type="project" value="InterPro"/>
</dbReference>
<dbReference type="GO" id="GO:0005876">
    <property type="term" value="C:spindle microtubule"/>
    <property type="evidence" value="ECO:0007669"/>
    <property type="project" value="TreeGrafter"/>
</dbReference>